<dbReference type="AlphaFoldDB" id="G9WUE4"/>
<name>G9WUE4_9FIRM</name>
<accession>G9WUE4</accession>
<protein>
    <submittedName>
        <fullName evidence="1">Uncharacterized protein</fullName>
    </submittedName>
</protein>
<evidence type="ECO:0000313" key="2">
    <source>
        <dbReference type="Proteomes" id="UP000003527"/>
    </source>
</evidence>
<reference evidence="1 2" key="1">
    <citation type="submission" date="2011-08" db="EMBL/GenBank/DDBJ databases">
        <title>The Genome Sequence of Oribacterium sp. ACB7.</title>
        <authorList>
            <consortium name="The Broad Institute Genome Sequencing Platform"/>
            <person name="Earl A."/>
            <person name="Ward D."/>
            <person name="Feldgarden M."/>
            <person name="Gevers D."/>
            <person name="Sizova M."/>
            <person name="Hazen A."/>
            <person name="Epstein S."/>
            <person name="Young S.K."/>
            <person name="Zeng Q."/>
            <person name="Gargeya S."/>
            <person name="Fitzgerald M."/>
            <person name="Haas B."/>
            <person name="Abouelleil A."/>
            <person name="Alvarado L."/>
            <person name="Arachchi H.M."/>
            <person name="Berlin A."/>
            <person name="Brown A."/>
            <person name="Chapman S.B."/>
            <person name="Chen Z."/>
            <person name="Dunbar C."/>
            <person name="Freedman E."/>
            <person name="Gearin G."/>
            <person name="Gellesch M."/>
            <person name="Goldberg J."/>
            <person name="Griggs A."/>
            <person name="Gujja S."/>
            <person name="Heiman D."/>
            <person name="Howarth C."/>
            <person name="Larson L."/>
            <person name="Lui A."/>
            <person name="MacDonald P.J.P."/>
            <person name="Montmayeur A."/>
            <person name="Murphy C."/>
            <person name="Neiman D."/>
            <person name="Pearson M."/>
            <person name="Priest M."/>
            <person name="Roberts A."/>
            <person name="Saif S."/>
            <person name="Shea T."/>
            <person name="Shenoy N."/>
            <person name="Sisk P."/>
            <person name="Stolte C."/>
            <person name="Sykes S."/>
            <person name="Wortman J."/>
            <person name="Nusbaum C."/>
            <person name="Birren B."/>
        </authorList>
    </citation>
    <scope>NUCLEOTIDE SEQUENCE [LARGE SCALE GENOMIC DNA]</scope>
    <source>
        <strain evidence="1 2">ACB7</strain>
    </source>
</reference>
<dbReference type="PATRIC" id="fig|796944.3.peg.973"/>
<dbReference type="EMBL" id="AFZD01000016">
    <property type="protein sequence ID" value="EHL11962.1"/>
    <property type="molecule type" value="Genomic_DNA"/>
</dbReference>
<dbReference type="HOGENOM" id="CLU_2001537_0_0_9"/>
<keyword evidence="2" id="KW-1185">Reference proteome</keyword>
<evidence type="ECO:0000313" key="1">
    <source>
        <dbReference type="EMBL" id="EHL11962.1"/>
    </source>
</evidence>
<organism evidence="1 2">
    <name type="scientific">Oribacterium asaccharolyticum ACB7</name>
    <dbReference type="NCBI Taxonomy" id="796944"/>
    <lineage>
        <taxon>Bacteria</taxon>
        <taxon>Bacillati</taxon>
        <taxon>Bacillota</taxon>
        <taxon>Clostridia</taxon>
        <taxon>Lachnospirales</taxon>
        <taxon>Lachnospiraceae</taxon>
        <taxon>Oribacterium</taxon>
    </lineage>
</organism>
<dbReference type="Proteomes" id="UP000003527">
    <property type="component" value="Unassembled WGS sequence"/>
</dbReference>
<dbReference type="RefSeq" id="WP_009536203.1">
    <property type="nucleotide sequence ID" value="NZ_JH414504.1"/>
</dbReference>
<sequence length="124" mass="13845">MKRDFALIKPNAETGEHEVMTITLFDNPTEADMAARAIYGATAYAKESSQYDVQLPAIVKEGTFYNYKMKELRGEDGKLSFVRVGETPAEYIPTPAEQIAELKKRNEELEEVLDQLVLKSLGGA</sequence>
<gene>
    <name evidence="1" type="ORF">HMPREF9624_00269</name>
</gene>
<comment type="caution">
    <text evidence="1">The sequence shown here is derived from an EMBL/GenBank/DDBJ whole genome shotgun (WGS) entry which is preliminary data.</text>
</comment>
<proteinExistence type="predicted"/>